<proteinExistence type="inferred from homology"/>
<feature type="active site" description="Proton donor" evidence="3">
    <location>
        <position position="388"/>
    </location>
</feature>
<protein>
    <submittedName>
        <fullName evidence="8">1,4-alpha-glucan branching enzyme</fullName>
    </submittedName>
</protein>
<dbReference type="InterPro" id="IPR040042">
    <property type="entry name" value="Branching_enz_MT3115-like"/>
</dbReference>
<dbReference type="InterPro" id="IPR011330">
    <property type="entry name" value="Glyco_hydro/deAcase_b/a-brl"/>
</dbReference>
<dbReference type="GO" id="GO:0005576">
    <property type="term" value="C:extracellular region"/>
    <property type="evidence" value="ECO:0007669"/>
    <property type="project" value="TreeGrafter"/>
</dbReference>
<dbReference type="InterPro" id="IPR015293">
    <property type="entry name" value="BE_C"/>
</dbReference>
<dbReference type="RefSeq" id="WP_143713898.1">
    <property type="nucleotide sequence ID" value="NZ_CZVW01000009.1"/>
</dbReference>
<evidence type="ECO:0000256" key="5">
    <source>
        <dbReference type="RuleBase" id="RU361196"/>
    </source>
</evidence>
<organism evidence="8 9">
    <name type="scientific">Candidatus Chryseopegocella kryptomonas</name>
    <dbReference type="NCBI Taxonomy" id="1633643"/>
    <lineage>
        <taxon>Bacteria</taxon>
        <taxon>Pseudomonadati</taxon>
        <taxon>Candidatus Kryptoniota</taxon>
        <taxon>Candidatus Chryseopegocella</taxon>
    </lineage>
</organism>
<dbReference type="InterPro" id="IPR027291">
    <property type="entry name" value="Glyco_hydro_38_N_sf"/>
</dbReference>
<dbReference type="SUPFAM" id="SSF88688">
    <property type="entry name" value="Families 57/38 glycoside transferase middle domain"/>
    <property type="match status" value="1"/>
</dbReference>
<dbReference type="SUPFAM" id="SSF88713">
    <property type="entry name" value="Glycoside hydrolase/deacetylase"/>
    <property type="match status" value="1"/>
</dbReference>
<comment type="similarity">
    <text evidence="1 5">Belongs to the glycosyl hydrolase 57 family.</text>
</comment>
<gene>
    <name evidence="8" type="ORF">JGI23_01057</name>
</gene>
<feature type="binding site" evidence="4">
    <location>
        <position position="441"/>
    </location>
    <ligand>
        <name>substrate</name>
    </ligand>
</feature>
<feature type="domain" description="Glycoside hydrolase family 57 N-terminal" evidence="6">
    <location>
        <begin position="6"/>
        <end position="437"/>
    </location>
</feature>
<feature type="binding site" evidence="4">
    <location>
        <position position="295"/>
    </location>
    <ligand>
        <name>substrate</name>
    </ligand>
</feature>
<dbReference type="Pfam" id="PF09210">
    <property type="entry name" value="BE_C"/>
    <property type="match status" value="1"/>
</dbReference>
<evidence type="ECO:0000256" key="1">
    <source>
        <dbReference type="ARBA" id="ARBA00006821"/>
    </source>
</evidence>
<dbReference type="GO" id="GO:0003844">
    <property type="term" value="F:1,4-alpha-glucan branching enzyme activity"/>
    <property type="evidence" value="ECO:0007669"/>
    <property type="project" value="InterPro"/>
</dbReference>
<keyword evidence="9" id="KW-1185">Reference proteome</keyword>
<dbReference type="Gene3D" id="1.20.1430.10">
    <property type="entry name" value="Families 57/38 glycoside transferase, middle domain"/>
    <property type="match status" value="1"/>
</dbReference>
<sequence length="575" mass="67533">MFGYFVLVLHTHLPYVIGHGRWPHGMDWLNEAASECYIPLLNVFNELKRENVNFKITINISPILAEQLSSRDFVEEFLQYLDMRIKLAEQDEIEFTRTGRKNLAKIAKFWKEYYQNIKESFNDEYNQDLISAFRHLQDEGHIEVITCAATHGYLPLLALDTSVQAQIKLGVKVYEKYFGRKPKGIWLPECAYRPAYKWKMPVQPEQNLTETEYERKGIDEFLSENGIEFFFFDTATLKGGKTIGVYIERFEGLRKLWEQFESQVKYRPEEEKSPYEIYLVSSGKPGKKPVAVLTRDPKTGLQVWSGEWGYPGDGWYLDFHKKKFPSGLRYWRVTNSKADLADKLEYEIEKVEERLEENSSHFVELITTTLKEYFEQTGKPGVLTAPYDTELFGHWWFEGPRFLKKVFQKLSKSEVVKPATASEAIEKLKPSTVISLPEGSWGEGGYHYIWLNKDTEWTWRHIYPNEFKMKELAKKYADSKDEKLIFMLKQLARELLLLQASDWQFLISTISARDYAEARIILHNENFTRIANIIENYVATGELSFEDWNFVVECAEKDNVFDDIDLKWWADVEFP</sequence>
<evidence type="ECO:0000259" key="6">
    <source>
        <dbReference type="Pfam" id="PF03065"/>
    </source>
</evidence>
<feature type="domain" description="1,4-alpha-glucan branching enzyme C-terminal" evidence="7">
    <location>
        <begin position="461"/>
        <end position="569"/>
    </location>
</feature>
<dbReference type="AlphaFoldDB" id="A0A0N7MXI1"/>
<dbReference type="OrthoDB" id="9803279at2"/>
<reference evidence="9" key="1">
    <citation type="submission" date="2015-11" db="EMBL/GenBank/DDBJ databases">
        <authorList>
            <person name="Varghese N."/>
        </authorList>
    </citation>
    <scope>NUCLEOTIDE SEQUENCE [LARGE SCALE GENOMIC DNA]</scope>
    <source>
        <strain evidence="9">JGI-23</strain>
    </source>
</reference>
<dbReference type="InterPro" id="IPR004300">
    <property type="entry name" value="Glyco_hydro_57_N"/>
</dbReference>
<evidence type="ECO:0000256" key="2">
    <source>
        <dbReference type="ARBA" id="ARBA00023277"/>
    </source>
</evidence>
<dbReference type="PANTHER" id="PTHR41695">
    <property type="entry name" value="1,4-ALPHA-GLUCAN BRANCHING ENZYME RV3031-RELATED"/>
    <property type="match status" value="1"/>
</dbReference>
<evidence type="ECO:0000313" key="8">
    <source>
        <dbReference type="EMBL" id="CUT01507.1"/>
    </source>
</evidence>
<dbReference type="GO" id="GO:0030979">
    <property type="term" value="P:alpha-glucan biosynthetic process"/>
    <property type="evidence" value="ECO:0007669"/>
    <property type="project" value="InterPro"/>
</dbReference>
<feature type="binding site" evidence="4">
    <location>
        <position position="502"/>
    </location>
    <ligand>
        <name>substrate</name>
    </ligand>
</feature>
<keyword evidence="2 5" id="KW-0119">Carbohydrate metabolism</keyword>
<evidence type="ECO:0000256" key="3">
    <source>
        <dbReference type="PIRSR" id="PIRSR640042-1"/>
    </source>
</evidence>
<evidence type="ECO:0000313" key="9">
    <source>
        <dbReference type="Proteomes" id="UP000199197"/>
    </source>
</evidence>
<dbReference type="Proteomes" id="UP000199197">
    <property type="component" value="Unassembled WGS sequence"/>
</dbReference>
<feature type="active site" description="Nucleophile" evidence="3">
    <location>
        <position position="189"/>
    </location>
</feature>
<name>A0A0N7MXI1_9BACT</name>
<feature type="binding site" evidence="4">
    <location>
        <position position="312"/>
    </location>
    <ligand>
        <name>substrate</name>
    </ligand>
</feature>
<dbReference type="PANTHER" id="PTHR41695:SF1">
    <property type="entry name" value="1,4-ALPHA-GLUCAN BRANCHING ENZYME TK1436"/>
    <property type="match status" value="1"/>
</dbReference>
<dbReference type="Gene3D" id="3.20.110.10">
    <property type="entry name" value="Glycoside hydrolase 38, N terminal domain"/>
    <property type="match status" value="1"/>
</dbReference>
<dbReference type="Pfam" id="PF03065">
    <property type="entry name" value="Glyco_hydro_57"/>
    <property type="match status" value="1"/>
</dbReference>
<accession>A0A0N7MXI1</accession>
<dbReference type="InterPro" id="IPR037090">
    <property type="entry name" value="57_glycoside_trans_central"/>
</dbReference>
<evidence type="ECO:0000256" key="4">
    <source>
        <dbReference type="PIRSR" id="PIRSR640042-2"/>
    </source>
</evidence>
<dbReference type="EMBL" id="CZVW01000009">
    <property type="protein sequence ID" value="CUT01507.1"/>
    <property type="molecule type" value="Genomic_DNA"/>
</dbReference>
<dbReference type="InterPro" id="IPR028995">
    <property type="entry name" value="Glyco_hydro_57/38_cen_sf"/>
</dbReference>
<evidence type="ECO:0000259" key="7">
    <source>
        <dbReference type="Pfam" id="PF09210"/>
    </source>
</evidence>